<feature type="region of interest" description="Disordered" evidence="1">
    <location>
        <begin position="360"/>
        <end position="392"/>
    </location>
</feature>
<feature type="compositionally biased region" description="Basic and acidic residues" evidence="1">
    <location>
        <begin position="247"/>
        <end position="265"/>
    </location>
</feature>
<evidence type="ECO:0000256" key="1">
    <source>
        <dbReference type="SAM" id="MobiDB-lite"/>
    </source>
</evidence>
<dbReference type="Pfam" id="PF04882">
    <property type="entry name" value="Peroxin-3"/>
    <property type="match status" value="1"/>
</dbReference>
<dbReference type="GO" id="GO:0045046">
    <property type="term" value="P:protein import into peroxisome membrane"/>
    <property type="evidence" value="ECO:0007669"/>
    <property type="project" value="TreeGrafter"/>
</dbReference>
<accession>A0A511KQH8</accession>
<dbReference type="GO" id="GO:0005778">
    <property type="term" value="C:peroxisomal membrane"/>
    <property type="evidence" value="ECO:0007669"/>
    <property type="project" value="InterPro"/>
</dbReference>
<feature type="region of interest" description="Disordered" evidence="1">
    <location>
        <begin position="247"/>
        <end position="307"/>
    </location>
</feature>
<evidence type="ECO:0000313" key="2">
    <source>
        <dbReference type="EMBL" id="GEM12627.1"/>
    </source>
</evidence>
<feature type="compositionally biased region" description="Acidic residues" evidence="1">
    <location>
        <begin position="289"/>
        <end position="299"/>
    </location>
</feature>
<dbReference type="InterPro" id="IPR006966">
    <property type="entry name" value="Peroxin-3"/>
</dbReference>
<reference evidence="2 3" key="1">
    <citation type="submission" date="2019-07" db="EMBL/GenBank/DDBJ databases">
        <title>Rhodotorula toruloides NBRC10032 genome sequencing.</title>
        <authorList>
            <person name="Shida Y."/>
            <person name="Takaku H."/>
            <person name="Ogasawara W."/>
            <person name="Mori K."/>
        </authorList>
    </citation>
    <scope>NUCLEOTIDE SEQUENCE [LARGE SCALE GENOMIC DNA]</scope>
    <source>
        <strain evidence="2 3">NBRC10032</strain>
    </source>
</reference>
<dbReference type="Proteomes" id="UP000321518">
    <property type="component" value="Unassembled WGS sequence"/>
</dbReference>
<dbReference type="OrthoDB" id="45930at2759"/>
<dbReference type="GO" id="GO:0030674">
    <property type="term" value="F:protein-macromolecule adaptor activity"/>
    <property type="evidence" value="ECO:0007669"/>
    <property type="project" value="TreeGrafter"/>
</dbReference>
<proteinExistence type="predicted"/>
<protein>
    <submittedName>
        <fullName evidence="2">Peroxisomal biogenesis factor 3</fullName>
    </submittedName>
</protein>
<feature type="compositionally biased region" description="Low complexity" evidence="1">
    <location>
        <begin position="512"/>
        <end position="524"/>
    </location>
</feature>
<organism evidence="2 3">
    <name type="scientific">Rhodotorula toruloides</name>
    <name type="common">Yeast</name>
    <name type="synonym">Rhodosporidium toruloides</name>
    <dbReference type="NCBI Taxonomy" id="5286"/>
    <lineage>
        <taxon>Eukaryota</taxon>
        <taxon>Fungi</taxon>
        <taxon>Dikarya</taxon>
        <taxon>Basidiomycota</taxon>
        <taxon>Pucciniomycotina</taxon>
        <taxon>Microbotryomycetes</taxon>
        <taxon>Sporidiobolales</taxon>
        <taxon>Sporidiobolaceae</taxon>
        <taxon>Rhodotorula</taxon>
    </lineage>
</organism>
<feature type="region of interest" description="Disordered" evidence="1">
    <location>
        <begin position="91"/>
        <end position="156"/>
    </location>
</feature>
<dbReference type="PANTHER" id="PTHR28080">
    <property type="entry name" value="PEROXISOMAL BIOGENESIS FACTOR 3"/>
    <property type="match status" value="1"/>
</dbReference>
<feature type="compositionally biased region" description="Basic and acidic residues" evidence="1">
    <location>
        <begin position="275"/>
        <end position="284"/>
    </location>
</feature>
<dbReference type="AlphaFoldDB" id="A0A511KQH8"/>
<dbReference type="PANTHER" id="PTHR28080:SF1">
    <property type="entry name" value="PEROXISOMAL BIOGENESIS FACTOR 3"/>
    <property type="match status" value="1"/>
</dbReference>
<sequence>MSFSFLPASLTSTRPRRGLTYLAATLGTAYLAGKWALASVLDGAERGRRDGWARDDLARRFNLNLQDSQFTVLALVPTLAQQLGEEIDVEEVSRELGDRARREREERERERDKEEKAHAAEAEEAARHEARPNGDAREPLASSGDPLHSPLLPMLNGTTSSTAAAAAAAANGPALNPAAPVFQPRAPSPPQKVDASTVSLPKQEGEGASWAEVVKREVPQAGEIEGEAAQEGQEKVVVSGRAQVDERYEVDGAADSERETSEKVEFNGVEAQEQEQEHEVKQDAQQDAAADEPEGDAEGEPAVPEKSKAELWNEIKLRSFTRLFTSIYVLVLLSLQTHVQLALLGRSAYVSSLLSSLPPRSPSPCSSAHHPDPPFSDAALAPALDDSQHPNQDEDLESALYAAKSLPPTAEEARKDMERKYLTFSWWLLHEGWKVIWKRVEAVVEEVVGPMGLKTPLVYGELGALFAQIRRRIEQDADGKLFDFSPALHPPTRELEVRTLIAGGSYTPPSPSASDLPPHLSSPDPITPSLRSLLDETSDALDSPDSAFVRALSLDKLFSVALEKLEVAFRSPAVKEGRGARFEDVTEKEARLASLLPVLTRLSASKGEAVGAVLAGGVNGNEWVEALEDVREMREFAAVLYGSWDRDNLRASCVL</sequence>
<feature type="region of interest" description="Disordered" evidence="1">
    <location>
        <begin position="506"/>
        <end position="531"/>
    </location>
</feature>
<name>A0A511KQH8_RHOTO</name>
<evidence type="ECO:0000313" key="3">
    <source>
        <dbReference type="Proteomes" id="UP000321518"/>
    </source>
</evidence>
<feature type="compositionally biased region" description="Basic and acidic residues" evidence="1">
    <location>
        <begin position="91"/>
        <end position="138"/>
    </location>
</feature>
<gene>
    <name evidence="2" type="ORF">Rt10032_c23g6644</name>
</gene>
<feature type="region of interest" description="Disordered" evidence="1">
    <location>
        <begin position="178"/>
        <end position="211"/>
    </location>
</feature>
<feature type="compositionally biased region" description="Low complexity" evidence="1">
    <location>
        <begin position="375"/>
        <end position="385"/>
    </location>
</feature>
<comment type="caution">
    <text evidence="2">The sequence shown here is derived from an EMBL/GenBank/DDBJ whole genome shotgun (WGS) entry which is preliminary data.</text>
</comment>
<dbReference type="EMBL" id="BJWK01000023">
    <property type="protein sequence ID" value="GEM12627.1"/>
    <property type="molecule type" value="Genomic_DNA"/>
</dbReference>